<name>A0A9N9QRF0_9CUCU</name>
<dbReference type="PANTHER" id="PTHR21112:SF0">
    <property type="entry name" value="CHEMOSENSORY PROTEIN A 29A-RELATED"/>
    <property type="match status" value="1"/>
</dbReference>
<dbReference type="InterPro" id="IPR010512">
    <property type="entry name" value="DUF1091"/>
</dbReference>
<feature type="compositionally biased region" description="Basic residues" evidence="1">
    <location>
        <begin position="10"/>
        <end position="19"/>
    </location>
</feature>
<gene>
    <name evidence="2" type="ORF">CEUTPL_LOCUS12109</name>
</gene>
<protein>
    <submittedName>
        <fullName evidence="2">Uncharacterized protein</fullName>
    </submittedName>
</protein>
<evidence type="ECO:0000313" key="3">
    <source>
        <dbReference type="Proteomes" id="UP001152799"/>
    </source>
</evidence>
<evidence type="ECO:0000256" key="1">
    <source>
        <dbReference type="SAM" id="MobiDB-lite"/>
    </source>
</evidence>
<dbReference type="PANTHER" id="PTHR21112">
    <property type="entry name" value="CHEMOSENSORY PROTEIN A 29A-RELATED"/>
    <property type="match status" value="1"/>
</dbReference>
<dbReference type="AlphaFoldDB" id="A0A9N9QRF0"/>
<dbReference type="Proteomes" id="UP001152799">
    <property type="component" value="Chromosome 7"/>
</dbReference>
<dbReference type="EMBL" id="OU892283">
    <property type="protein sequence ID" value="CAG9771679.1"/>
    <property type="molecule type" value="Genomic_DNA"/>
</dbReference>
<feature type="region of interest" description="Disordered" evidence="1">
    <location>
        <begin position="1"/>
        <end position="36"/>
    </location>
</feature>
<sequence>MVNQKGNHQNLRHQSHYHLQHQGVPRKQNSSSSNQLVDKTIEQPTTRMQWFDYIIFHSSHNSFTNNKLAMFWIILALVNLNFIDNAYGEHTLKALGQFNSSDRDYTPELNFLTIEYVEKSLVGTDFHFNFKKVNRTQFTLNAEFDLLQDLDGNKMEIVSELYALVHHHYKFMGLRLENNACQMWKTNYCMMKSILKKYTNIDACNITKKRYYVKDFVFDSSFFPKSVPLGSFKALITAKADGKKILEIAYFLRMNYYAGWQKDASNRLNIRVL</sequence>
<organism evidence="2 3">
    <name type="scientific">Ceutorhynchus assimilis</name>
    <name type="common">cabbage seed weevil</name>
    <dbReference type="NCBI Taxonomy" id="467358"/>
    <lineage>
        <taxon>Eukaryota</taxon>
        <taxon>Metazoa</taxon>
        <taxon>Ecdysozoa</taxon>
        <taxon>Arthropoda</taxon>
        <taxon>Hexapoda</taxon>
        <taxon>Insecta</taxon>
        <taxon>Pterygota</taxon>
        <taxon>Neoptera</taxon>
        <taxon>Endopterygota</taxon>
        <taxon>Coleoptera</taxon>
        <taxon>Polyphaga</taxon>
        <taxon>Cucujiformia</taxon>
        <taxon>Curculionidae</taxon>
        <taxon>Ceutorhynchinae</taxon>
        <taxon>Ceutorhynchus</taxon>
    </lineage>
</organism>
<proteinExistence type="predicted"/>
<dbReference type="Pfam" id="PF06477">
    <property type="entry name" value="DUF1091"/>
    <property type="match status" value="1"/>
</dbReference>
<dbReference type="OrthoDB" id="8180029at2759"/>
<keyword evidence="3" id="KW-1185">Reference proteome</keyword>
<feature type="compositionally biased region" description="Polar residues" evidence="1">
    <location>
        <begin position="27"/>
        <end position="36"/>
    </location>
</feature>
<evidence type="ECO:0000313" key="2">
    <source>
        <dbReference type="EMBL" id="CAG9771679.1"/>
    </source>
</evidence>
<reference evidence="2" key="1">
    <citation type="submission" date="2022-01" db="EMBL/GenBank/DDBJ databases">
        <authorList>
            <person name="King R."/>
        </authorList>
    </citation>
    <scope>NUCLEOTIDE SEQUENCE</scope>
</reference>
<accession>A0A9N9QRF0</accession>